<dbReference type="GeneID" id="28996053"/>
<proteinExistence type="predicted"/>
<keyword evidence="2" id="KW-1185">Reference proteome</keyword>
<reference evidence="2" key="1">
    <citation type="submission" date="2015-06" db="EMBL/GenBank/DDBJ databases">
        <title>Expansion of signal transduction pathways in fungi by whole-genome duplication.</title>
        <authorList>
            <consortium name="DOE Joint Genome Institute"/>
            <person name="Corrochano L.M."/>
            <person name="Kuo A."/>
            <person name="Marcet-Houben M."/>
            <person name="Polaino S."/>
            <person name="Salamov A."/>
            <person name="Villalobos J.M."/>
            <person name="Alvarez M.I."/>
            <person name="Avalos J."/>
            <person name="Benito E.P."/>
            <person name="Benoit I."/>
            <person name="Burger G."/>
            <person name="Camino L.P."/>
            <person name="Canovas D."/>
            <person name="Cerda-Olmedo E."/>
            <person name="Cheng J.-F."/>
            <person name="Dominguez A."/>
            <person name="Elias M."/>
            <person name="Eslava A.P."/>
            <person name="Glaser F."/>
            <person name="Grimwood J."/>
            <person name="Gutierrez G."/>
            <person name="Heitman J."/>
            <person name="Henrissat B."/>
            <person name="Iturriaga E.A."/>
            <person name="Lang B.F."/>
            <person name="Lavin J.L."/>
            <person name="Lee S."/>
            <person name="Li W."/>
            <person name="Lindquist E."/>
            <person name="Lopez-Garcia S."/>
            <person name="Luque E.M."/>
            <person name="Marcos A.T."/>
            <person name="Martin J."/>
            <person name="McCluskey K."/>
            <person name="Medina H.R."/>
            <person name="Miralles-Duran A."/>
            <person name="Miyazaki A."/>
            <person name="Munoz-Torres E."/>
            <person name="Oguiza J.A."/>
            <person name="Ohm R."/>
            <person name="Olmedo M."/>
            <person name="Orejas M."/>
            <person name="Ortiz-Castellanos L."/>
            <person name="Pisabarro A.G."/>
            <person name="Rodriguez-Romero J."/>
            <person name="Ruiz-Herrera J."/>
            <person name="Ruiz-Vazquez R."/>
            <person name="Sanz C."/>
            <person name="Schackwitz W."/>
            <person name="Schmutz J."/>
            <person name="Shahriari M."/>
            <person name="Shelest E."/>
            <person name="Silva-Franco F."/>
            <person name="Soanes D."/>
            <person name="Syed K."/>
            <person name="Tagua V.G."/>
            <person name="Talbot N.J."/>
            <person name="Thon M."/>
            <person name="De vries R.P."/>
            <person name="Wiebenga A."/>
            <person name="Yadav J.S."/>
            <person name="Braun E.L."/>
            <person name="Baker S."/>
            <person name="Garre V."/>
            <person name="Horwitz B."/>
            <person name="Torres-Martinez S."/>
            <person name="Idnurm A."/>
            <person name="Herrera-Estrella A."/>
            <person name="Gabaldon T."/>
            <person name="Grigoriev I.V."/>
        </authorList>
    </citation>
    <scope>NUCLEOTIDE SEQUENCE [LARGE SCALE GENOMIC DNA]</scope>
    <source>
        <strain evidence="2">NRRL 1555(-)</strain>
    </source>
</reference>
<gene>
    <name evidence="1" type="ORF">PHYBLDRAFT_165028</name>
</gene>
<evidence type="ECO:0000313" key="2">
    <source>
        <dbReference type="Proteomes" id="UP000077315"/>
    </source>
</evidence>
<sequence length="196" mass="22838">MGVLSQIDRSNFEFRTPYYWTTISLSASADELIKDILEVIKKEVNIKLEQMTAAKELKRTLKANKYIHKVDNVLPDVESNRVPYQKLKKLPMRFICCDRAKYTLLWPGHTSFGITKPNRSRSIIYEKQNVKYQITLQVTMGFMSLGPNFDRPAISIYESIANNNWKCAYNFRTHKLVCYEVGLKLLLTHKIITLIL</sequence>
<dbReference type="AlphaFoldDB" id="A0A162UIQ5"/>
<dbReference type="Proteomes" id="UP000077315">
    <property type="component" value="Unassembled WGS sequence"/>
</dbReference>
<evidence type="ECO:0000313" key="1">
    <source>
        <dbReference type="EMBL" id="OAD76502.1"/>
    </source>
</evidence>
<dbReference type="EMBL" id="KV440975">
    <property type="protein sequence ID" value="OAD76502.1"/>
    <property type="molecule type" value="Genomic_DNA"/>
</dbReference>
<dbReference type="RefSeq" id="XP_018294542.1">
    <property type="nucleotide sequence ID" value="XM_018435147.1"/>
</dbReference>
<organism evidence="1 2">
    <name type="scientific">Phycomyces blakesleeanus (strain ATCC 8743b / DSM 1359 / FGSC 10004 / NBRC 33097 / NRRL 1555)</name>
    <dbReference type="NCBI Taxonomy" id="763407"/>
    <lineage>
        <taxon>Eukaryota</taxon>
        <taxon>Fungi</taxon>
        <taxon>Fungi incertae sedis</taxon>
        <taxon>Mucoromycota</taxon>
        <taxon>Mucoromycotina</taxon>
        <taxon>Mucoromycetes</taxon>
        <taxon>Mucorales</taxon>
        <taxon>Phycomycetaceae</taxon>
        <taxon>Phycomyces</taxon>
    </lineage>
</organism>
<name>A0A162UIQ5_PHYB8</name>
<protein>
    <submittedName>
        <fullName evidence="1">Uncharacterized protein</fullName>
    </submittedName>
</protein>
<dbReference type="VEuPathDB" id="FungiDB:PHYBLDRAFT_165028"/>
<accession>A0A162UIQ5</accession>
<dbReference type="InParanoid" id="A0A162UIQ5"/>